<keyword evidence="2" id="KW-1003">Cell membrane</keyword>
<comment type="subcellular location">
    <subcellularLocation>
        <location evidence="1">Cell membrane</location>
        <topology evidence="1">Multi-pass membrane protein</topology>
    </subcellularLocation>
</comment>
<feature type="transmembrane region" description="Helical" evidence="10">
    <location>
        <begin position="437"/>
        <end position="458"/>
    </location>
</feature>
<evidence type="ECO:0000256" key="10">
    <source>
        <dbReference type="SAM" id="Phobius"/>
    </source>
</evidence>
<feature type="transmembrane region" description="Helical" evidence="10">
    <location>
        <begin position="511"/>
        <end position="536"/>
    </location>
</feature>
<dbReference type="PROSITE" id="PS50262">
    <property type="entry name" value="G_PROTEIN_RECEP_F1_2"/>
    <property type="match status" value="2"/>
</dbReference>
<evidence type="ECO:0000256" key="7">
    <source>
        <dbReference type="ARBA" id="ARBA00023170"/>
    </source>
</evidence>
<evidence type="ECO:0000256" key="8">
    <source>
        <dbReference type="ARBA" id="ARBA00023180"/>
    </source>
</evidence>
<keyword evidence="8" id="KW-0325">Glycoprotein</keyword>
<dbReference type="SUPFAM" id="SSF81321">
    <property type="entry name" value="Family A G protein-coupled receptor-like"/>
    <property type="match status" value="2"/>
</dbReference>
<evidence type="ECO:0000256" key="9">
    <source>
        <dbReference type="ARBA" id="ARBA00023224"/>
    </source>
</evidence>
<dbReference type="InterPro" id="IPR000276">
    <property type="entry name" value="GPCR_Rhodpsn"/>
</dbReference>
<reference evidence="12 13" key="1">
    <citation type="submission" date="2022-05" db="EMBL/GenBank/DDBJ databases">
        <authorList>
            <consortium name="Genoscope - CEA"/>
            <person name="William W."/>
        </authorList>
    </citation>
    <scope>NUCLEOTIDE SEQUENCE [LARGE SCALE GENOMIC DNA]</scope>
</reference>
<gene>
    <name evidence="12" type="ORF">PLOB_00030023</name>
</gene>
<evidence type="ECO:0000313" key="12">
    <source>
        <dbReference type="EMBL" id="CAH3123495.1"/>
    </source>
</evidence>
<dbReference type="PRINTS" id="PR00237">
    <property type="entry name" value="GPCRRHODOPSN"/>
</dbReference>
<evidence type="ECO:0000313" key="13">
    <source>
        <dbReference type="Proteomes" id="UP001159405"/>
    </source>
</evidence>
<keyword evidence="4 10" id="KW-1133">Transmembrane helix</keyword>
<dbReference type="Pfam" id="PF00001">
    <property type="entry name" value="7tm_1"/>
    <property type="match status" value="2"/>
</dbReference>
<evidence type="ECO:0000256" key="1">
    <source>
        <dbReference type="ARBA" id="ARBA00004651"/>
    </source>
</evidence>
<evidence type="ECO:0000256" key="6">
    <source>
        <dbReference type="ARBA" id="ARBA00023136"/>
    </source>
</evidence>
<feature type="domain" description="G-protein coupled receptors family 1 profile" evidence="11">
    <location>
        <begin position="14"/>
        <end position="261"/>
    </location>
</feature>
<feature type="domain" description="G-protein coupled receptors family 1 profile" evidence="11">
    <location>
        <begin position="380"/>
        <end position="627"/>
    </location>
</feature>
<evidence type="ECO:0000256" key="5">
    <source>
        <dbReference type="ARBA" id="ARBA00023040"/>
    </source>
</evidence>
<name>A0ABN8NZN5_9CNID</name>
<feature type="transmembrane region" description="Helical" evidence="10">
    <location>
        <begin position="370"/>
        <end position="389"/>
    </location>
</feature>
<feature type="transmembrane region" description="Helical" evidence="10">
    <location>
        <begin position="567"/>
        <end position="591"/>
    </location>
</feature>
<keyword evidence="7" id="KW-0675">Receptor</keyword>
<accession>A0ABN8NZN5</accession>
<keyword evidence="3 10" id="KW-0812">Transmembrane</keyword>
<keyword evidence="9" id="KW-0807">Transducer</keyword>
<keyword evidence="13" id="KW-1185">Reference proteome</keyword>
<dbReference type="PANTHER" id="PTHR24246">
    <property type="entry name" value="OLFACTORY RECEPTOR AND ADENOSINE RECEPTOR"/>
    <property type="match status" value="1"/>
</dbReference>
<comment type="caution">
    <text evidence="12">The sequence shown here is derived from an EMBL/GenBank/DDBJ whole genome shotgun (WGS) entry which is preliminary data.</text>
</comment>
<dbReference type="InterPro" id="IPR017452">
    <property type="entry name" value="GPCR_Rhodpsn_7TM"/>
</dbReference>
<dbReference type="PANTHER" id="PTHR24246:SF27">
    <property type="entry name" value="ADENOSINE RECEPTOR, ISOFORM A"/>
    <property type="match status" value="1"/>
</dbReference>
<dbReference type="EMBL" id="CALNXK010000038">
    <property type="protein sequence ID" value="CAH3123495.1"/>
    <property type="molecule type" value="Genomic_DNA"/>
</dbReference>
<organism evidence="12 13">
    <name type="scientific">Porites lobata</name>
    <dbReference type="NCBI Taxonomy" id="104759"/>
    <lineage>
        <taxon>Eukaryota</taxon>
        <taxon>Metazoa</taxon>
        <taxon>Cnidaria</taxon>
        <taxon>Anthozoa</taxon>
        <taxon>Hexacorallia</taxon>
        <taxon>Scleractinia</taxon>
        <taxon>Fungiina</taxon>
        <taxon>Poritidae</taxon>
        <taxon>Porites</taxon>
    </lineage>
</organism>
<keyword evidence="6 10" id="KW-0472">Membrane</keyword>
<feature type="transmembrane region" description="Helical" evidence="10">
    <location>
        <begin position="35"/>
        <end position="59"/>
    </location>
</feature>
<feature type="transmembrane region" description="Helical" evidence="10">
    <location>
        <begin position="113"/>
        <end position="133"/>
    </location>
</feature>
<dbReference type="SMART" id="SM01381">
    <property type="entry name" value="7TM_GPCR_Srsx"/>
    <property type="match status" value="1"/>
</dbReference>
<feature type="transmembrane region" description="Helical" evidence="10">
    <location>
        <begin position="71"/>
        <end position="92"/>
    </location>
</feature>
<sequence length="647" mass="74166">MIKALPIAIAIIVTNGLVFFLFYKRKSLRIKSNYLLLGLAVCDFLTGAVNIPYFIIFSFNVVPSRMFDQFAFWMYALHTLTAVSAAYHILVITAEKFLAIAQPLRHHIVTKKAVFKVLAGIWFISAFIAIIPLSWRNAKSKSLALIIHSSFCLALVFLVPYVFMVYAYTVMFKAVSGRKRPSQHGHKQRLQNKNKTDRKCIFVFALMAAIYLCCWLPYFTLMLIINIKFYTKSNAFVAIEKATDAFAVIRYITSATNPLLYTFFKRDFWIALHGVSVRRNSTSSENSSLTQRAQFSLRYFSVKRQSRSLDSSKSANNTELSHLYEGSSYRESTVFTNLQILRRVCRLNSSAAIKVQNQQENQGLRQMIKALPIAIAIIVTNGLVFFLFYKRKSLRIKSNYLLLGLAVCDFLTGAVNIPYFIIFSFNVVPSRMFDQFAFWMYALHTLTAVSAAYHILAITAEKFLAIAQPLRHHIVTKKAVFKVLAGIWFISAFIAIIPLSWRNAKSKRIAFIIHSSFCLALVFLVPYVFMVYAYTVMFKAVSGRKRPSQHGHRQRLQNKNKTDRKCIFVFVLMAAIYLCCWLPYFTLMLIINIKTYSKSNDLVAIEKATDGFAVMRYITSATNPLLYTFFKRDFWIALHGVSVRRNS</sequence>
<protein>
    <recommendedName>
        <fullName evidence="11">G-protein coupled receptors family 1 profile domain-containing protein</fullName>
    </recommendedName>
</protein>
<evidence type="ECO:0000256" key="4">
    <source>
        <dbReference type="ARBA" id="ARBA00022989"/>
    </source>
</evidence>
<dbReference type="Proteomes" id="UP001159405">
    <property type="component" value="Unassembled WGS sequence"/>
</dbReference>
<feature type="transmembrane region" description="Helical" evidence="10">
    <location>
        <begin position="145"/>
        <end position="170"/>
    </location>
</feature>
<feature type="transmembrane region" description="Helical" evidence="10">
    <location>
        <begin position="401"/>
        <end position="425"/>
    </location>
</feature>
<evidence type="ECO:0000259" key="11">
    <source>
        <dbReference type="PROSITE" id="PS50262"/>
    </source>
</evidence>
<feature type="transmembrane region" description="Helical" evidence="10">
    <location>
        <begin position="201"/>
        <end position="225"/>
    </location>
</feature>
<keyword evidence="5" id="KW-0297">G-protein coupled receptor</keyword>
<dbReference type="Gene3D" id="1.20.1070.10">
    <property type="entry name" value="Rhodopsin 7-helix transmembrane proteins"/>
    <property type="match status" value="2"/>
</dbReference>
<feature type="non-terminal residue" evidence="12">
    <location>
        <position position="647"/>
    </location>
</feature>
<dbReference type="CDD" id="cd00637">
    <property type="entry name" value="7tm_classA_rhodopsin-like"/>
    <property type="match status" value="2"/>
</dbReference>
<proteinExistence type="predicted"/>
<evidence type="ECO:0000256" key="3">
    <source>
        <dbReference type="ARBA" id="ARBA00022692"/>
    </source>
</evidence>
<evidence type="ECO:0000256" key="2">
    <source>
        <dbReference type="ARBA" id="ARBA00022475"/>
    </source>
</evidence>
<feature type="transmembrane region" description="Helical" evidence="10">
    <location>
        <begin position="479"/>
        <end position="499"/>
    </location>
</feature>
<feature type="transmembrane region" description="Helical" evidence="10">
    <location>
        <begin position="6"/>
        <end position="23"/>
    </location>
</feature>